<dbReference type="PANTHER" id="PTHR34415:SF1">
    <property type="entry name" value="INTEGRASE CATALYTIC DOMAIN-CONTAINING PROTEIN"/>
    <property type="match status" value="1"/>
</dbReference>
<dbReference type="PANTHER" id="PTHR34415">
    <property type="entry name" value="INTEGRASE CATALYTIC DOMAIN-CONTAINING PROTEIN"/>
    <property type="match status" value="1"/>
</dbReference>
<protein>
    <recommendedName>
        <fullName evidence="2">DUF7869 domain-containing protein</fullName>
    </recommendedName>
</protein>
<dbReference type="InterPro" id="IPR057191">
    <property type="entry name" value="DUF7869"/>
</dbReference>
<dbReference type="Proteomes" id="UP001152888">
    <property type="component" value="Unassembled WGS sequence"/>
</dbReference>
<dbReference type="OrthoDB" id="6783933at2759"/>
<dbReference type="EMBL" id="CAKOFQ010007280">
    <property type="protein sequence ID" value="CAH1997175.1"/>
    <property type="molecule type" value="Genomic_DNA"/>
</dbReference>
<comment type="caution">
    <text evidence="3">The sequence shown here is derived from an EMBL/GenBank/DDBJ whole genome shotgun (WGS) entry which is preliminary data.</text>
</comment>
<organism evidence="3 4">
    <name type="scientific">Acanthoscelides obtectus</name>
    <name type="common">Bean weevil</name>
    <name type="synonym">Bruchus obtectus</name>
    <dbReference type="NCBI Taxonomy" id="200917"/>
    <lineage>
        <taxon>Eukaryota</taxon>
        <taxon>Metazoa</taxon>
        <taxon>Ecdysozoa</taxon>
        <taxon>Arthropoda</taxon>
        <taxon>Hexapoda</taxon>
        <taxon>Insecta</taxon>
        <taxon>Pterygota</taxon>
        <taxon>Neoptera</taxon>
        <taxon>Endopterygota</taxon>
        <taxon>Coleoptera</taxon>
        <taxon>Polyphaga</taxon>
        <taxon>Cucujiformia</taxon>
        <taxon>Chrysomeloidea</taxon>
        <taxon>Chrysomelidae</taxon>
        <taxon>Bruchinae</taxon>
        <taxon>Bruchini</taxon>
        <taxon>Acanthoscelides</taxon>
    </lineage>
</organism>
<keyword evidence="4" id="KW-1185">Reference proteome</keyword>
<dbReference type="Pfam" id="PF25273">
    <property type="entry name" value="DUF7869"/>
    <property type="match status" value="1"/>
</dbReference>
<feature type="region of interest" description="Disordered" evidence="1">
    <location>
        <begin position="216"/>
        <end position="237"/>
    </location>
</feature>
<sequence>MTSVVTGTSTDKLRPKNVFSYLWTEIDARKDSNTIASALQHALKNFDPSKETVRLFADGCGGQNKNANMMAMLAYWLLEESPKHIKQIELIFPIVGHSFIPPDRIFGLIGKDIKKMPVIVEISDYDDLIRKHSTIWKIGIDWDVFDWRTQAKQVIKLPSSWHFEFNKAKRFIFYRKDKNVLVKEYIEVRLLTIIKYYFLVELINFLAKLTSAEPESTDSAKNTEEKENHKTYIDECE</sequence>
<dbReference type="AlphaFoldDB" id="A0A9P0LF75"/>
<feature type="domain" description="DUF7869" evidence="2">
    <location>
        <begin position="5"/>
        <end position="169"/>
    </location>
</feature>
<reference evidence="3" key="1">
    <citation type="submission" date="2022-03" db="EMBL/GenBank/DDBJ databases">
        <authorList>
            <person name="Sayadi A."/>
        </authorList>
    </citation>
    <scope>NUCLEOTIDE SEQUENCE</scope>
</reference>
<evidence type="ECO:0000313" key="3">
    <source>
        <dbReference type="EMBL" id="CAH1997175.1"/>
    </source>
</evidence>
<feature type="compositionally biased region" description="Basic and acidic residues" evidence="1">
    <location>
        <begin position="221"/>
        <end position="237"/>
    </location>
</feature>
<proteinExistence type="predicted"/>
<name>A0A9P0LF75_ACAOB</name>
<evidence type="ECO:0000313" key="4">
    <source>
        <dbReference type="Proteomes" id="UP001152888"/>
    </source>
</evidence>
<evidence type="ECO:0000259" key="2">
    <source>
        <dbReference type="Pfam" id="PF25273"/>
    </source>
</evidence>
<accession>A0A9P0LF75</accession>
<evidence type="ECO:0000256" key="1">
    <source>
        <dbReference type="SAM" id="MobiDB-lite"/>
    </source>
</evidence>
<gene>
    <name evidence="3" type="ORF">ACAOBT_LOCUS23581</name>
</gene>